<dbReference type="InterPro" id="IPR011050">
    <property type="entry name" value="Pectin_lyase_fold/virulence"/>
</dbReference>
<proteinExistence type="predicted"/>
<dbReference type="InterPro" id="IPR013783">
    <property type="entry name" value="Ig-like_fold"/>
</dbReference>
<dbReference type="InterPro" id="IPR006626">
    <property type="entry name" value="PbH1"/>
</dbReference>
<dbReference type="RefSeq" id="WP_171473575.1">
    <property type="nucleotide sequence ID" value="NZ_CP053452.2"/>
</dbReference>
<dbReference type="EMBL" id="CP053452">
    <property type="protein sequence ID" value="QJW98370.1"/>
    <property type="molecule type" value="Genomic_DNA"/>
</dbReference>
<evidence type="ECO:0000313" key="2">
    <source>
        <dbReference type="Proteomes" id="UP000503447"/>
    </source>
</evidence>
<reference evidence="2" key="1">
    <citation type="submission" date="2020-05" db="EMBL/GenBank/DDBJ databases">
        <title>Frigoriglobus tundricola gen. nov., sp. nov., a psychrotolerant cellulolytic planctomycete of the family Gemmataceae with two divergent copies of 16S rRNA gene.</title>
        <authorList>
            <person name="Kulichevskaya I.S."/>
            <person name="Ivanova A.A."/>
            <person name="Naumoff D.G."/>
            <person name="Beletsky A.V."/>
            <person name="Rijpstra W.I.C."/>
            <person name="Sinninghe Damste J.S."/>
            <person name="Mardanov A.V."/>
            <person name="Ravin N.V."/>
            <person name="Dedysh S.N."/>
        </authorList>
    </citation>
    <scope>NUCLEOTIDE SEQUENCE [LARGE SCALE GENOMIC DNA]</scope>
    <source>
        <strain evidence="2">PL17</strain>
    </source>
</reference>
<dbReference type="InterPro" id="IPR015943">
    <property type="entry name" value="WD40/YVTN_repeat-like_dom_sf"/>
</dbReference>
<sequence length="751" mass="72336">MSLSSRLAARTRPSVRSARAFRPGVEVLEDRLTPTAYTVTNLTDAGSGSGTAGDLRYCITQANADGADDTIAFAPGVTGVVALPASALPDITGRLTIDGAGAIALDGQADVPVLSIDTGATVSLAGLRVSNGGGIRNSGTLSVTNSTIDHNTQGAGGGIFSEGTLSVTNSTIDHNTAQGGGGIFSEGTLSVTNSTIDHNTAPNGGGIFNVGALTVTNSTIADNTAQAGGGISNSIGNEAILNSTISGNSASDQGGGIFSELSTLVLHDTIVAGNSAPNGGPDVDGLISGSVAVGGTTFTEGHNLIGNGSLSSGWAATDLVGANATIDPKLGPLQNNGGPTLTMALLPGSPALDAGGPDATGLPQTDQRGAARVVGHAADIGALELAYRLVATGPPLAAARSVVATDPSGDPLAGISVTFTAPVAPGGPGGTFPGGLTTATVVTGTDGVATSPPFTATGPAGAFVVTAAAGNVSAPFALLNSATVVVTGSDPSPVIGAAETVTVTVTNTGDTVLPAGTATVTLSAGLTPAPGAPLTFDVAPLAPGQSATVSATATATAPGPQIALATLSALDGDGAGATVTVTTPPPAPPAPSLENLSGAVSVAFGPQGEVLIVVDASGLLTQYDATGAHPLATGVRSAGVAFGPRGEVLVVTDQTGSLVQYDASGVHPLADGIVSAAVAFGPDGTEVLDVVGVDGTLTHYDATGAHVLAAGVQSASVAFGARGVVLLVATRTGSVVQYDATGAHVLVAADA</sequence>
<dbReference type="InterPro" id="IPR059226">
    <property type="entry name" value="Choice_anch_Q_dom"/>
</dbReference>
<dbReference type="SUPFAM" id="SSF63829">
    <property type="entry name" value="Calcium-dependent phosphotriesterase"/>
    <property type="match status" value="1"/>
</dbReference>
<dbReference type="NCBIfam" id="NF041518">
    <property type="entry name" value="choice_anch_Q"/>
    <property type="match status" value="1"/>
</dbReference>
<evidence type="ECO:0000313" key="1">
    <source>
        <dbReference type="EMBL" id="QJW98370.1"/>
    </source>
</evidence>
<dbReference type="AlphaFoldDB" id="A0A6M5YY14"/>
<gene>
    <name evidence="1" type="ORF">FTUN_5960</name>
</gene>
<dbReference type="SMART" id="SM00710">
    <property type="entry name" value="PbH1"/>
    <property type="match status" value="4"/>
</dbReference>
<protein>
    <recommendedName>
        <fullName evidence="3">Right handed beta helix domain-containing protein</fullName>
    </recommendedName>
</protein>
<dbReference type="PANTHER" id="PTHR11319:SF35">
    <property type="entry name" value="OUTER MEMBRANE PROTEIN PMPC-RELATED"/>
    <property type="match status" value="1"/>
</dbReference>
<dbReference type="Gene3D" id="2.130.10.10">
    <property type="entry name" value="YVTN repeat-like/Quinoprotein amine dehydrogenase"/>
    <property type="match status" value="1"/>
</dbReference>
<evidence type="ECO:0008006" key="3">
    <source>
        <dbReference type="Google" id="ProtNLM"/>
    </source>
</evidence>
<accession>A0A6M5YY14</accession>
<dbReference type="Gene3D" id="2.60.40.10">
    <property type="entry name" value="Immunoglobulins"/>
    <property type="match status" value="1"/>
</dbReference>
<keyword evidence="2" id="KW-1185">Reference proteome</keyword>
<name>A0A6M5YY14_9BACT</name>
<dbReference type="KEGG" id="ftj:FTUN_5960"/>
<dbReference type="Proteomes" id="UP000503447">
    <property type="component" value="Chromosome"/>
</dbReference>
<organism evidence="1 2">
    <name type="scientific">Frigoriglobus tundricola</name>
    <dbReference type="NCBI Taxonomy" id="2774151"/>
    <lineage>
        <taxon>Bacteria</taxon>
        <taxon>Pseudomonadati</taxon>
        <taxon>Planctomycetota</taxon>
        <taxon>Planctomycetia</taxon>
        <taxon>Gemmatales</taxon>
        <taxon>Gemmataceae</taxon>
        <taxon>Frigoriglobus</taxon>
    </lineage>
</organism>
<dbReference type="PANTHER" id="PTHR11319">
    <property type="entry name" value="G PROTEIN-COUPLED RECEPTOR-RELATED"/>
    <property type="match status" value="1"/>
</dbReference>
<dbReference type="SUPFAM" id="SSF51126">
    <property type="entry name" value="Pectin lyase-like"/>
    <property type="match status" value="1"/>
</dbReference>